<organism evidence="1 2">
    <name type="scientific">Aerophototrophica crusticola</name>
    <dbReference type="NCBI Taxonomy" id="1709002"/>
    <lineage>
        <taxon>Bacteria</taxon>
        <taxon>Pseudomonadati</taxon>
        <taxon>Pseudomonadota</taxon>
        <taxon>Alphaproteobacteria</taxon>
        <taxon>Rhodospirillales</taxon>
        <taxon>Rhodospirillaceae</taxon>
        <taxon>Aerophototrophica</taxon>
    </lineage>
</organism>
<keyword evidence="2" id="KW-1185">Reference proteome</keyword>
<reference evidence="1" key="1">
    <citation type="submission" date="2020-04" db="EMBL/GenBank/DDBJ databases">
        <title>A desert anoxygenic phototrophic bacterium fixes CO2 using RubisCO under aerobic conditions.</title>
        <authorList>
            <person name="Tang K."/>
        </authorList>
    </citation>
    <scope>NUCLEOTIDE SEQUENCE [LARGE SCALE GENOMIC DNA]</scope>
    <source>
        <strain evidence="1">MIMtkB3</strain>
    </source>
</reference>
<dbReference type="Proteomes" id="UP000501891">
    <property type="component" value="Chromosome"/>
</dbReference>
<sequence length="117" mass="12218">MNALEIAVYALVLSGGTDGFTCRTMEAATGEVVTCTNGRSALEEDGRIKFENGVSITKLPDGKLAFSNGISTHWGSAGWVQFSNGISVRRTSDGSFKSSTGMRCAQSGATAAACRKE</sequence>
<evidence type="ECO:0000313" key="1">
    <source>
        <dbReference type="EMBL" id="QJE73799.1"/>
    </source>
</evidence>
<dbReference type="EMBL" id="CP051775">
    <property type="protein sequence ID" value="QJE73799.1"/>
    <property type="molecule type" value="Genomic_DNA"/>
</dbReference>
<dbReference type="AlphaFoldDB" id="A0A858R869"/>
<evidence type="ECO:0000313" key="2">
    <source>
        <dbReference type="Proteomes" id="UP000501891"/>
    </source>
</evidence>
<name>A0A858R869_9PROT</name>
<proteinExistence type="predicted"/>
<protein>
    <submittedName>
        <fullName evidence="1">Uncharacterized protein</fullName>
    </submittedName>
</protein>
<gene>
    <name evidence="1" type="ORF">HHL28_12470</name>
</gene>
<dbReference type="KEGG" id="acru:HHL28_12470"/>
<accession>A0A858R869</accession>